<gene>
    <name evidence="2" type="ORF">HOLleu_30924</name>
</gene>
<dbReference type="AlphaFoldDB" id="A0A9Q1BLA2"/>
<feature type="chain" id="PRO_5040173862" evidence="1">
    <location>
        <begin position="20"/>
        <end position="71"/>
    </location>
</feature>
<keyword evidence="1" id="KW-0732">Signal</keyword>
<name>A0A9Q1BLA2_HOLLE</name>
<accession>A0A9Q1BLA2</accession>
<sequence length="71" mass="7939">MTFLSVLLVLPPGLQHLWSAGLSPFHCAVSGSPYSHDATFTSHHMSEVKTSRKPKASFWDLNQDPHDEIYS</sequence>
<comment type="caution">
    <text evidence="2">The sequence shown here is derived from an EMBL/GenBank/DDBJ whole genome shotgun (WGS) entry which is preliminary data.</text>
</comment>
<dbReference type="Proteomes" id="UP001152320">
    <property type="component" value="Chromosome 15"/>
</dbReference>
<dbReference type="EMBL" id="JAIZAY010000015">
    <property type="protein sequence ID" value="KAJ8028626.1"/>
    <property type="molecule type" value="Genomic_DNA"/>
</dbReference>
<organism evidence="2 3">
    <name type="scientific">Holothuria leucospilota</name>
    <name type="common">Black long sea cucumber</name>
    <name type="synonym">Mertensiothuria leucospilota</name>
    <dbReference type="NCBI Taxonomy" id="206669"/>
    <lineage>
        <taxon>Eukaryota</taxon>
        <taxon>Metazoa</taxon>
        <taxon>Echinodermata</taxon>
        <taxon>Eleutherozoa</taxon>
        <taxon>Echinozoa</taxon>
        <taxon>Holothuroidea</taxon>
        <taxon>Aspidochirotacea</taxon>
        <taxon>Aspidochirotida</taxon>
        <taxon>Holothuriidae</taxon>
        <taxon>Holothuria</taxon>
    </lineage>
</organism>
<evidence type="ECO:0000313" key="2">
    <source>
        <dbReference type="EMBL" id="KAJ8028626.1"/>
    </source>
</evidence>
<evidence type="ECO:0000256" key="1">
    <source>
        <dbReference type="SAM" id="SignalP"/>
    </source>
</evidence>
<keyword evidence="3" id="KW-1185">Reference proteome</keyword>
<evidence type="ECO:0000313" key="3">
    <source>
        <dbReference type="Proteomes" id="UP001152320"/>
    </source>
</evidence>
<reference evidence="2" key="1">
    <citation type="submission" date="2021-10" db="EMBL/GenBank/DDBJ databases">
        <title>Tropical sea cucumber genome reveals ecological adaptation and Cuvierian tubules defense mechanism.</title>
        <authorList>
            <person name="Chen T."/>
        </authorList>
    </citation>
    <scope>NUCLEOTIDE SEQUENCE</scope>
    <source>
        <strain evidence="2">Nanhai2018</strain>
        <tissue evidence="2">Muscle</tissue>
    </source>
</reference>
<feature type="signal peptide" evidence="1">
    <location>
        <begin position="1"/>
        <end position="19"/>
    </location>
</feature>
<protein>
    <submittedName>
        <fullName evidence="2">Uncharacterized protein</fullName>
    </submittedName>
</protein>
<proteinExistence type="predicted"/>